<dbReference type="Pfam" id="PF04082">
    <property type="entry name" value="Fungal_trans"/>
    <property type="match status" value="1"/>
</dbReference>
<dbReference type="InterPro" id="IPR050613">
    <property type="entry name" value="Sec_Metabolite_Reg"/>
</dbReference>
<gene>
    <name evidence="6" type="ORF">Slin15195_G015630</name>
</gene>
<dbReference type="PROSITE" id="PS00463">
    <property type="entry name" value="ZN2_CY6_FUNGAL_1"/>
    <property type="match status" value="1"/>
</dbReference>
<evidence type="ECO:0000313" key="7">
    <source>
        <dbReference type="Proteomes" id="UP001056384"/>
    </source>
</evidence>
<dbReference type="InterPro" id="IPR001138">
    <property type="entry name" value="Zn2Cys6_DnaBD"/>
</dbReference>
<dbReference type="GO" id="GO:0000981">
    <property type="term" value="F:DNA-binding transcription factor activity, RNA polymerase II-specific"/>
    <property type="evidence" value="ECO:0007669"/>
    <property type="project" value="InterPro"/>
</dbReference>
<dbReference type="Proteomes" id="UP001056384">
    <property type="component" value="Chromosome 1"/>
</dbReference>
<evidence type="ECO:0000259" key="5">
    <source>
        <dbReference type="PROSITE" id="PS50048"/>
    </source>
</evidence>
<dbReference type="GO" id="GO:0005634">
    <property type="term" value="C:nucleus"/>
    <property type="evidence" value="ECO:0007669"/>
    <property type="project" value="UniProtKB-SubCell"/>
</dbReference>
<dbReference type="GO" id="GO:0008270">
    <property type="term" value="F:zinc ion binding"/>
    <property type="evidence" value="ECO:0007669"/>
    <property type="project" value="InterPro"/>
</dbReference>
<feature type="domain" description="Zn(2)-C6 fungal-type" evidence="5">
    <location>
        <begin position="18"/>
        <end position="49"/>
    </location>
</feature>
<evidence type="ECO:0000313" key="6">
    <source>
        <dbReference type="EMBL" id="USW48244.1"/>
    </source>
</evidence>
<dbReference type="InterPro" id="IPR007219">
    <property type="entry name" value="XnlR_reg_dom"/>
</dbReference>
<dbReference type="EMBL" id="CP099418">
    <property type="protein sequence ID" value="USW48244.1"/>
    <property type="molecule type" value="Genomic_DNA"/>
</dbReference>
<dbReference type="PANTHER" id="PTHR31001">
    <property type="entry name" value="UNCHARACTERIZED TRANSCRIPTIONAL REGULATORY PROTEIN"/>
    <property type="match status" value="1"/>
</dbReference>
<keyword evidence="3" id="KW-0539">Nucleus</keyword>
<dbReference type="GO" id="GO:0003677">
    <property type="term" value="F:DNA binding"/>
    <property type="evidence" value="ECO:0007669"/>
    <property type="project" value="InterPro"/>
</dbReference>
<evidence type="ECO:0000256" key="3">
    <source>
        <dbReference type="ARBA" id="ARBA00023242"/>
    </source>
</evidence>
<keyword evidence="4" id="KW-0175">Coiled coil</keyword>
<comment type="subcellular location">
    <subcellularLocation>
        <location evidence="1">Nucleus</location>
    </subcellularLocation>
</comment>
<dbReference type="Pfam" id="PF00172">
    <property type="entry name" value="Zn_clus"/>
    <property type="match status" value="1"/>
</dbReference>
<accession>A0A9Q9AF11</accession>
<evidence type="ECO:0000256" key="1">
    <source>
        <dbReference type="ARBA" id="ARBA00004123"/>
    </source>
</evidence>
<organism evidence="6 7">
    <name type="scientific">Septoria linicola</name>
    <dbReference type="NCBI Taxonomy" id="215465"/>
    <lineage>
        <taxon>Eukaryota</taxon>
        <taxon>Fungi</taxon>
        <taxon>Dikarya</taxon>
        <taxon>Ascomycota</taxon>
        <taxon>Pezizomycotina</taxon>
        <taxon>Dothideomycetes</taxon>
        <taxon>Dothideomycetidae</taxon>
        <taxon>Mycosphaerellales</taxon>
        <taxon>Mycosphaerellaceae</taxon>
        <taxon>Septoria</taxon>
    </lineage>
</organism>
<reference evidence="6" key="1">
    <citation type="submission" date="2022-06" db="EMBL/GenBank/DDBJ databases">
        <title>Complete genome sequences of two strains of the flax pathogen Septoria linicola.</title>
        <authorList>
            <person name="Lapalu N."/>
            <person name="Simon A."/>
            <person name="Demenou B."/>
            <person name="Paumier D."/>
            <person name="Guillot M.-P."/>
            <person name="Gout L."/>
            <person name="Valade R."/>
        </authorList>
    </citation>
    <scope>NUCLEOTIDE SEQUENCE</scope>
    <source>
        <strain evidence="6">SE15195</strain>
    </source>
</reference>
<name>A0A9Q9AF11_9PEZI</name>
<dbReference type="Gene3D" id="4.10.240.10">
    <property type="entry name" value="Zn(2)-C6 fungal-type DNA-binding domain"/>
    <property type="match status" value="1"/>
</dbReference>
<dbReference type="SMART" id="SM00906">
    <property type="entry name" value="Fungal_trans"/>
    <property type="match status" value="1"/>
</dbReference>
<dbReference type="PROSITE" id="PS50048">
    <property type="entry name" value="ZN2_CY6_FUNGAL_2"/>
    <property type="match status" value="1"/>
</dbReference>
<evidence type="ECO:0000256" key="2">
    <source>
        <dbReference type="ARBA" id="ARBA00022723"/>
    </source>
</evidence>
<dbReference type="SUPFAM" id="SSF57701">
    <property type="entry name" value="Zn2/Cys6 DNA-binding domain"/>
    <property type="match status" value="1"/>
</dbReference>
<sequence>MTLETRRKVITRNRHALTCTSCRARKLKCDKNLPCGSCSKRGEPTSCTYHHIAHGKVSENAQNAARAEARLEHLENLVQDWLGVSSSNNEVEVEVEPSRNGVSRITRPDEAAVQPGLLTYTGPSHHAAILEDIAELRNVLGEVLPETSVEDDYVGYSEMDILFGRGRPLSLAQILLKWLPSRPECDRRLASYFRAQSIAAPFVHVQQFHKQYDAFWGDRYATSPLWISILFSILYLSERTGVVVPSVSPRFSHAATQCLALGQYHRPRQFAVEAIIVFIQARLTDGLDPCRELGMLLGIVVPLAYTLGYHREPQQLKHITAFEGEMRRRTWSLILQLDLLNPFQLGLPHNIQAGTWDVNLPGNYDDLDLTESMLSLREPRSDHHITKMIFYIAKHKLMDVFARILKYALCTMQDVQERHLMERQQELEAAYESLPAALHHRNIAQSITDPAMLVMTRRCLDLMYQKCRLVLHRKHITTGRQASIRISYDAAISITKAFVEMYPEFKPGGQFFSDRWLMSSITFSDFLMGVMALCLILCQDQKVSILCLAAEEKAQAVHLLRQSQAICLEHRERSTGARRVVRLLSALQSPEHNILKQHESRPGHEVGYNGSDLPEEVVASDVDMEYWQNMFEDPQWALMEDFFSINFDAS</sequence>
<evidence type="ECO:0000256" key="4">
    <source>
        <dbReference type="SAM" id="Coils"/>
    </source>
</evidence>
<dbReference type="PANTHER" id="PTHR31001:SF49">
    <property type="entry name" value="ZN(II)2CYS6 TRANSCRIPTION FACTOR (EUROFUNG)"/>
    <property type="match status" value="1"/>
</dbReference>
<dbReference type="SMART" id="SM00066">
    <property type="entry name" value="GAL4"/>
    <property type="match status" value="1"/>
</dbReference>
<keyword evidence="2" id="KW-0479">Metal-binding</keyword>
<dbReference type="CDD" id="cd12148">
    <property type="entry name" value="fungal_TF_MHR"/>
    <property type="match status" value="1"/>
</dbReference>
<dbReference type="GO" id="GO:0006351">
    <property type="term" value="P:DNA-templated transcription"/>
    <property type="evidence" value="ECO:0007669"/>
    <property type="project" value="InterPro"/>
</dbReference>
<keyword evidence="7" id="KW-1185">Reference proteome</keyword>
<dbReference type="AlphaFoldDB" id="A0A9Q9AF11"/>
<dbReference type="InterPro" id="IPR036864">
    <property type="entry name" value="Zn2-C6_fun-type_DNA-bd_sf"/>
</dbReference>
<protein>
    <recommendedName>
        <fullName evidence="5">Zn(2)-C6 fungal-type domain-containing protein</fullName>
    </recommendedName>
</protein>
<dbReference type="CDD" id="cd00067">
    <property type="entry name" value="GAL4"/>
    <property type="match status" value="1"/>
</dbReference>
<feature type="coiled-coil region" evidence="4">
    <location>
        <begin position="57"/>
        <end position="84"/>
    </location>
</feature>
<proteinExistence type="predicted"/>